<feature type="chain" id="PRO_5043542288" evidence="2">
    <location>
        <begin position="24"/>
        <end position="115"/>
    </location>
</feature>
<keyword evidence="4" id="KW-1185">Reference proteome</keyword>
<feature type="compositionally biased region" description="Gly residues" evidence="1">
    <location>
        <begin position="93"/>
        <end position="102"/>
    </location>
</feature>
<feature type="compositionally biased region" description="Basic and acidic residues" evidence="1">
    <location>
        <begin position="103"/>
        <end position="115"/>
    </location>
</feature>
<feature type="region of interest" description="Disordered" evidence="1">
    <location>
        <begin position="60"/>
        <end position="115"/>
    </location>
</feature>
<proteinExistence type="predicted"/>
<dbReference type="AlphaFoldDB" id="A0AAW1XSA7"/>
<protein>
    <submittedName>
        <fullName evidence="3">Uncharacterized protein</fullName>
    </submittedName>
</protein>
<accession>A0AAW1XSA7</accession>
<dbReference type="EMBL" id="JBEDUW010000003">
    <property type="protein sequence ID" value="KAK9939563.1"/>
    <property type="molecule type" value="Genomic_DNA"/>
</dbReference>
<evidence type="ECO:0000256" key="1">
    <source>
        <dbReference type="SAM" id="MobiDB-lite"/>
    </source>
</evidence>
<name>A0AAW1XSA7_RUBAR</name>
<feature type="signal peptide" evidence="2">
    <location>
        <begin position="1"/>
        <end position="23"/>
    </location>
</feature>
<dbReference type="Proteomes" id="UP001457282">
    <property type="component" value="Unassembled WGS sequence"/>
</dbReference>
<organism evidence="3 4">
    <name type="scientific">Rubus argutus</name>
    <name type="common">Southern blackberry</name>
    <dbReference type="NCBI Taxonomy" id="59490"/>
    <lineage>
        <taxon>Eukaryota</taxon>
        <taxon>Viridiplantae</taxon>
        <taxon>Streptophyta</taxon>
        <taxon>Embryophyta</taxon>
        <taxon>Tracheophyta</taxon>
        <taxon>Spermatophyta</taxon>
        <taxon>Magnoliopsida</taxon>
        <taxon>eudicotyledons</taxon>
        <taxon>Gunneridae</taxon>
        <taxon>Pentapetalae</taxon>
        <taxon>rosids</taxon>
        <taxon>fabids</taxon>
        <taxon>Rosales</taxon>
        <taxon>Rosaceae</taxon>
        <taxon>Rosoideae</taxon>
        <taxon>Rosoideae incertae sedis</taxon>
        <taxon>Rubus</taxon>
    </lineage>
</organism>
<gene>
    <name evidence="3" type="ORF">M0R45_016255</name>
</gene>
<evidence type="ECO:0000313" key="3">
    <source>
        <dbReference type="EMBL" id="KAK9939563.1"/>
    </source>
</evidence>
<sequence length="115" mass="11630">MTFSKAILLVLLAVLLIFSVVSAHRDLAETTNTPTTDHDGRGLYPGVAIGGNIGRSVSCNRGSKQPCQRGGGKGGNGVPKCNDPTNRACNSGSNGGKGGNGERGGRGGHGPETKN</sequence>
<reference evidence="3 4" key="1">
    <citation type="journal article" date="2023" name="G3 (Bethesda)">
        <title>A chromosome-length genome assembly and annotation of blackberry (Rubus argutus, cv. 'Hillquist').</title>
        <authorList>
            <person name="Bruna T."/>
            <person name="Aryal R."/>
            <person name="Dudchenko O."/>
            <person name="Sargent D.J."/>
            <person name="Mead D."/>
            <person name="Buti M."/>
            <person name="Cavallini A."/>
            <person name="Hytonen T."/>
            <person name="Andres J."/>
            <person name="Pham M."/>
            <person name="Weisz D."/>
            <person name="Mascagni F."/>
            <person name="Usai G."/>
            <person name="Natali L."/>
            <person name="Bassil N."/>
            <person name="Fernandez G.E."/>
            <person name="Lomsadze A."/>
            <person name="Armour M."/>
            <person name="Olukolu B."/>
            <person name="Poorten T."/>
            <person name="Britton C."/>
            <person name="Davik J."/>
            <person name="Ashrafi H."/>
            <person name="Aiden E.L."/>
            <person name="Borodovsky M."/>
            <person name="Worthington M."/>
        </authorList>
    </citation>
    <scope>NUCLEOTIDE SEQUENCE [LARGE SCALE GENOMIC DNA]</scope>
    <source>
        <strain evidence="3">PI 553951</strain>
    </source>
</reference>
<keyword evidence="2" id="KW-0732">Signal</keyword>
<evidence type="ECO:0000313" key="4">
    <source>
        <dbReference type="Proteomes" id="UP001457282"/>
    </source>
</evidence>
<comment type="caution">
    <text evidence="3">The sequence shown here is derived from an EMBL/GenBank/DDBJ whole genome shotgun (WGS) entry which is preliminary data.</text>
</comment>
<evidence type="ECO:0000256" key="2">
    <source>
        <dbReference type="SAM" id="SignalP"/>
    </source>
</evidence>